<dbReference type="AlphaFoldDB" id="A0A1I2YKS2"/>
<evidence type="ECO:0000313" key="1">
    <source>
        <dbReference type="EMBL" id="SFH25636.1"/>
    </source>
</evidence>
<proteinExistence type="predicted"/>
<dbReference type="PANTHER" id="PTHR37023:SF1">
    <property type="entry name" value="ISSOD25 TRANSPOSASE TNPA_ISSOD25"/>
    <property type="match status" value="1"/>
</dbReference>
<dbReference type="Proteomes" id="UP000199337">
    <property type="component" value="Unassembled WGS sequence"/>
</dbReference>
<sequence>MINRKKDLLPIGYFHVVLTIPVELNPLVLQNQKQLYGLLFKAGSATLMELALDSKYLGAEPGLISILHTWVKT</sequence>
<dbReference type="PANTHER" id="PTHR37023">
    <property type="entry name" value="TRANSPOSASE"/>
    <property type="match status" value="1"/>
</dbReference>
<keyword evidence="2" id="KW-1185">Reference proteome</keyword>
<protein>
    <submittedName>
        <fullName evidence="1">Transposase zinc-binding domain-containing protein</fullName>
    </submittedName>
</protein>
<evidence type="ECO:0000313" key="2">
    <source>
        <dbReference type="Proteomes" id="UP000199337"/>
    </source>
</evidence>
<accession>A0A1I2YKS2</accession>
<name>A0A1I2YKS2_9FIRM</name>
<dbReference type="EMBL" id="FOOX01000021">
    <property type="protein sequence ID" value="SFH25636.1"/>
    <property type="molecule type" value="Genomic_DNA"/>
</dbReference>
<reference evidence="2" key="1">
    <citation type="submission" date="2016-10" db="EMBL/GenBank/DDBJ databases">
        <authorList>
            <person name="Varghese N."/>
            <person name="Submissions S."/>
        </authorList>
    </citation>
    <scope>NUCLEOTIDE SEQUENCE [LARGE SCALE GENOMIC DNA]</scope>
    <source>
        <strain evidence="2">DSM 17038</strain>
    </source>
</reference>
<organism evidence="1 2">
    <name type="scientific">Desulfotruncus arcticus DSM 17038</name>
    <dbReference type="NCBI Taxonomy" id="1121424"/>
    <lineage>
        <taxon>Bacteria</taxon>
        <taxon>Bacillati</taxon>
        <taxon>Bacillota</taxon>
        <taxon>Clostridia</taxon>
        <taxon>Eubacteriales</taxon>
        <taxon>Desulfallaceae</taxon>
        <taxon>Desulfotruncus</taxon>
    </lineage>
</organism>
<gene>
    <name evidence="1" type="ORF">SAMN05660649_04458</name>
</gene>
<dbReference type="STRING" id="341036.SAMN05660649_04458"/>